<reference evidence="3" key="1">
    <citation type="submission" date="2021-04" db="EMBL/GenBank/DDBJ databases">
        <title>Genome based classification of Actinospica acidithermotolerans sp. nov., an actinobacterium isolated from an Indonesian hot spring.</title>
        <authorList>
            <person name="Kusuma A.B."/>
            <person name="Putra K.E."/>
            <person name="Nafisah S."/>
            <person name="Loh J."/>
            <person name="Nouioui I."/>
            <person name="Goodfellow M."/>
        </authorList>
    </citation>
    <scope>NUCLEOTIDE SEQUENCE</scope>
    <source>
        <strain evidence="3">DSM 45618</strain>
    </source>
</reference>
<feature type="domain" description="DUF8010" evidence="1">
    <location>
        <begin position="4"/>
        <end position="116"/>
    </location>
</feature>
<dbReference type="EMBL" id="JAGSXH010000037">
    <property type="protein sequence ID" value="MBS2963904.1"/>
    <property type="molecule type" value="Genomic_DNA"/>
</dbReference>
<sequence length="226" mass="24217">MNDEYAFADAHDAAALGVYLERLLAMDKSAAVRFVGIGHAAAAYSAPPLHGSTARATILTVRTVALGAGTQHSEFEHSEFDRTVSAGQLLESLRTRADGAQGFTLPRPLTAGPSWAGLLPPRTGWWLLGEVTVRRLAEVVAQGNADFRFSALGRDRAALDDLAEAIWSRELAHGLRWRAAHAAAAMGFLGPQPENSVESARVAAHTRWLRLDTPYGTVLERIAGAL</sequence>
<dbReference type="InterPro" id="IPR058498">
    <property type="entry name" value="DUF8185"/>
</dbReference>
<evidence type="ECO:0000259" key="1">
    <source>
        <dbReference type="Pfam" id="PF26035"/>
    </source>
</evidence>
<organism evidence="3 4">
    <name type="scientific">Actinocrinis puniceicyclus</name>
    <dbReference type="NCBI Taxonomy" id="977794"/>
    <lineage>
        <taxon>Bacteria</taxon>
        <taxon>Bacillati</taxon>
        <taxon>Actinomycetota</taxon>
        <taxon>Actinomycetes</taxon>
        <taxon>Catenulisporales</taxon>
        <taxon>Actinospicaceae</taxon>
        <taxon>Actinocrinis</taxon>
    </lineage>
</organism>
<keyword evidence="4" id="KW-1185">Reference proteome</keyword>
<name>A0A8J7WR57_9ACTN</name>
<feature type="domain" description="DUF8185" evidence="2">
    <location>
        <begin position="120"/>
        <end position="222"/>
    </location>
</feature>
<protein>
    <submittedName>
        <fullName evidence="3">Uncharacterized protein</fullName>
    </submittedName>
</protein>
<dbReference type="Proteomes" id="UP000677913">
    <property type="component" value="Unassembled WGS sequence"/>
</dbReference>
<dbReference type="AlphaFoldDB" id="A0A8J7WR57"/>
<accession>A0A8J7WR57</accession>
<dbReference type="Pfam" id="PF26572">
    <property type="entry name" value="DUF8185"/>
    <property type="match status" value="1"/>
</dbReference>
<comment type="caution">
    <text evidence="3">The sequence shown here is derived from an EMBL/GenBank/DDBJ whole genome shotgun (WGS) entry which is preliminary data.</text>
</comment>
<dbReference type="InterPro" id="IPR058323">
    <property type="entry name" value="DUF8010"/>
</dbReference>
<evidence type="ECO:0000313" key="3">
    <source>
        <dbReference type="EMBL" id="MBS2963904.1"/>
    </source>
</evidence>
<proteinExistence type="predicted"/>
<dbReference type="Pfam" id="PF26035">
    <property type="entry name" value="DUF8010"/>
    <property type="match status" value="1"/>
</dbReference>
<gene>
    <name evidence="3" type="ORF">KGA66_12675</name>
</gene>
<evidence type="ECO:0000313" key="4">
    <source>
        <dbReference type="Proteomes" id="UP000677913"/>
    </source>
</evidence>
<evidence type="ECO:0000259" key="2">
    <source>
        <dbReference type="Pfam" id="PF26572"/>
    </source>
</evidence>
<dbReference type="RefSeq" id="WP_211468026.1">
    <property type="nucleotide sequence ID" value="NZ_JAGSXH010000037.1"/>
</dbReference>